<feature type="transmembrane region" description="Helical" evidence="2">
    <location>
        <begin position="93"/>
        <end position="115"/>
    </location>
</feature>
<dbReference type="RefSeq" id="XP_001027235.2">
    <property type="nucleotide sequence ID" value="XM_001027235.2"/>
</dbReference>
<proteinExistence type="predicted"/>
<dbReference type="OrthoDB" id="297066at2759"/>
<feature type="transmembrane region" description="Helical" evidence="2">
    <location>
        <begin position="151"/>
        <end position="169"/>
    </location>
</feature>
<accession>I7MJM2</accession>
<keyword evidence="2" id="KW-1133">Transmembrane helix</keyword>
<evidence type="ECO:0000313" key="3">
    <source>
        <dbReference type="EMBL" id="EAS06993.2"/>
    </source>
</evidence>
<feature type="transmembrane region" description="Helical" evidence="2">
    <location>
        <begin position="175"/>
        <end position="193"/>
    </location>
</feature>
<dbReference type="InParanoid" id="I7MJM2"/>
<keyword evidence="2 3" id="KW-0812">Transmembrane</keyword>
<feature type="coiled-coil region" evidence="1">
    <location>
        <begin position="11"/>
        <end position="38"/>
    </location>
</feature>
<dbReference type="GeneID" id="7839176"/>
<keyword evidence="2" id="KW-0472">Membrane</keyword>
<dbReference type="AlphaFoldDB" id="I7MJM2"/>
<evidence type="ECO:0000256" key="1">
    <source>
        <dbReference type="SAM" id="Coils"/>
    </source>
</evidence>
<reference evidence="4" key="1">
    <citation type="journal article" date="2006" name="PLoS Biol.">
        <title>Macronuclear genome sequence of the ciliate Tetrahymena thermophila, a model eukaryote.</title>
        <authorList>
            <person name="Eisen J.A."/>
            <person name="Coyne R.S."/>
            <person name="Wu M."/>
            <person name="Wu D."/>
            <person name="Thiagarajan M."/>
            <person name="Wortman J.R."/>
            <person name="Badger J.H."/>
            <person name="Ren Q."/>
            <person name="Amedeo P."/>
            <person name="Jones K.M."/>
            <person name="Tallon L.J."/>
            <person name="Delcher A.L."/>
            <person name="Salzberg S.L."/>
            <person name="Silva J.C."/>
            <person name="Haas B.J."/>
            <person name="Majoros W.H."/>
            <person name="Farzad M."/>
            <person name="Carlton J.M."/>
            <person name="Smith R.K. Jr."/>
            <person name="Garg J."/>
            <person name="Pearlman R.E."/>
            <person name="Karrer K.M."/>
            <person name="Sun L."/>
            <person name="Manning G."/>
            <person name="Elde N.C."/>
            <person name="Turkewitz A.P."/>
            <person name="Asai D.J."/>
            <person name="Wilkes D.E."/>
            <person name="Wang Y."/>
            <person name="Cai H."/>
            <person name="Collins K."/>
            <person name="Stewart B.A."/>
            <person name="Lee S.R."/>
            <person name="Wilamowska K."/>
            <person name="Weinberg Z."/>
            <person name="Ruzzo W.L."/>
            <person name="Wloga D."/>
            <person name="Gaertig J."/>
            <person name="Frankel J."/>
            <person name="Tsao C.-C."/>
            <person name="Gorovsky M.A."/>
            <person name="Keeling P.J."/>
            <person name="Waller R.F."/>
            <person name="Patron N.J."/>
            <person name="Cherry J.M."/>
            <person name="Stover N.A."/>
            <person name="Krieger C.J."/>
            <person name="del Toro C."/>
            <person name="Ryder H.F."/>
            <person name="Williamson S.C."/>
            <person name="Barbeau R.A."/>
            <person name="Hamilton E.P."/>
            <person name="Orias E."/>
        </authorList>
    </citation>
    <scope>NUCLEOTIDE SEQUENCE [LARGE SCALE GENOMIC DNA]</scope>
    <source>
        <strain evidence="4">SB210</strain>
    </source>
</reference>
<protein>
    <submittedName>
        <fullName evidence="3">Transmembrane protein, putative</fullName>
    </submittedName>
</protein>
<dbReference type="eggNOG" id="ENOG502T0J4">
    <property type="taxonomic scope" value="Eukaryota"/>
</dbReference>
<dbReference type="SUPFAM" id="SSF55874">
    <property type="entry name" value="ATPase domain of HSP90 chaperone/DNA topoisomerase II/histidine kinase"/>
    <property type="match status" value="1"/>
</dbReference>
<feature type="transmembrane region" description="Helical" evidence="2">
    <location>
        <begin position="36"/>
        <end position="54"/>
    </location>
</feature>
<name>I7MJM2_TETTS</name>
<evidence type="ECO:0000313" key="4">
    <source>
        <dbReference type="Proteomes" id="UP000009168"/>
    </source>
</evidence>
<keyword evidence="4" id="KW-1185">Reference proteome</keyword>
<evidence type="ECO:0000256" key="2">
    <source>
        <dbReference type="SAM" id="Phobius"/>
    </source>
</evidence>
<feature type="transmembrane region" description="Helical" evidence="2">
    <location>
        <begin position="60"/>
        <end position="81"/>
    </location>
</feature>
<dbReference type="EMBL" id="GG662249">
    <property type="protein sequence ID" value="EAS06993.2"/>
    <property type="molecule type" value="Genomic_DNA"/>
</dbReference>
<dbReference type="Proteomes" id="UP000009168">
    <property type="component" value="Unassembled WGS sequence"/>
</dbReference>
<gene>
    <name evidence="3" type="ORF">TTHERM_00841190</name>
</gene>
<sequence length="897" mass="105159">MQDQDQVLLDKFTLKIKNQKMENEYQQLENKHQRKTLFPIIVLYQLGFLINYISKILNGINLLGLVIDGSTNLSLFILIICMKCKRFKKYSHISFYIMCVVMYVATVVNYIHFYTKQPDNENNKEDPAFDCFYLGATLFGIIIGPSLSYRMTLMLMFTSLYSLFIIYVSFNQRPLTIFIVLSHLTLYVYKIYFEEKQKRQYFISTKKVSFWESIIQNILLINLIVVKYDKESQRLMLENSNNTAKSNLKVKSDEDLQFFLEQTQIKIRGEKSVEDSYSTIFDQAAASASKLNKNYSDKRQKGLATSKSTISETLKRRNIRGNSNSSHITLKELVKEKLHQKQILSKNKGSAFGISDQNIQNLSGQYQNNKTGDVISFNLKIICFGMIEDYALICVEDETYKEKYSNQYLKNNLLLSILGDVMEFQKEEINSIHHQLDEGIHQLQSYYKNLQSIYYQKCNLQKGQYPKKLSEQNNLSLSKMETINSQFNLISKTQFSTQEVYDTIKSTPLSSPNIQGIKNIQNQNEPIVQFLKDQISYQKKKSQDYNQTLVFTGLDLNEDKQMYSKNDLISFTEQNQQKTILIKNDQINQTQFDLNQGLNNHIEYEKEKECQQRLSQIDLDKQKQAICLEFDHFDNKKQYSQNLLESPIKDISSSNLIIHTSEEYLKHQQKILKERINYTSKFRQSLLKLYSQVSKMQIKILNLENYLKGEKKISCAKNQISLDQMIFCILGHYRFDIETKKIKVTFKNQSNKNYIYQDSELLSNIFQNLIQNAIDYNIKMNGNIQIKVEDILIQNSKHDRGQIKVSIINTIDQFDNQSLDYQNTKFQGQQNSIYFGMERDSIQLSQIRYDRYLFGLRISQKNVRHIGPLNKIDIQFSQGCCTTSFIIYSDIEILNFK</sequence>
<feature type="transmembrane region" description="Helical" evidence="2">
    <location>
        <begin position="127"/>
        <end position="144"/>
    </location>
</feature>
<dbReference type="InterPro" id="IPR036890">
    <property type="entry name" value="HATPase_C_sf"/>
</dbReference>
<dbReference type="KEGG" id="tet:TTHERM_00841190"/>
<keyword evidence="1" id="KW-0175">Coiled coil</keyword>
<organism evidence="3 4">
    <name type="scientific">Tetrahymena thermophila (strain SB210)</name>
    <dbReference type="NCBI Taxonomy" id="312017"/>
    <lineage>
        <taxon>Eukaryota</taxon>
        <taxon>Sar</taxon>
        <taxon>Alveolata</taxon>
        <taxon>Ciliophora</taxon>
        <taxon>Intramacronucleata</taxon>
        <taxon>Oligohymenophorea</taxon>
        <taxon>Hymenostomatida</taxon>
        <taxon>Tetrahymenina</taxon>
        <taxon>Tetrahymenidae</taxon>
        <taxon>Tetrahymena</taxon>
    </lineage>
</organism>
<dbReference type="Gene3D" id="3.30.565.10">
    <property type="entry name" value="Histidine kinase-like ATPase, C-terminal domain"/>
    <property type="match status" value="1"/>
</dbReference>